<dbReference type="InterPro" id="IPR043502">
    <property type="entry name" value="DNA/RNA_pol_sf"/>
</dbReference>
<dbReference type="Proteomes" id="UP001497482">
    <property type="component" value="Chromosome 14"/>
</dbReference>
<name>A0AAV2JU37_KNICA</name>
<gene>
    <name evidence="3" type="ORF">KC01_LOCUS11016</name>
</gene>
<dbReference type="GO" id="GO:0003676">
    <property type="term" value="F:nucleic acid binding"/>
    <property type="evidence" value="ECO:0007669"/>
    <property type="project" value="InterPro"/>
</dbReference>
<dbReference type="AlphaFoldDB" id="A0AAV2JU37"/>
<proteinExistence type="predicted"/>
<dbReference type="Gene3D" id="3.30.70.270">
    <property type="match status" value="2"/>
</dbReference>
<reference evidence="3 4" key="1">
    <citation type="submission" date="2024-04" db="EMBL/GenBank/DDBJ databases">
        <authorList>
            <person name="Waldvogel A.-M."/>
            <person name="Schoenle A."/>
        </authorList>
    </citation>
    <scope>NUCLEOTIDE SEQUENCE [LARGE SCALE GENOMIC DNA]</scope>
</reference>
<protein>
    <recommendedName>
        <fullName evidence="2">Integrase catalytic domain-containing protein</fullName>
    </recommendedName>
</protein>
<dbReference type="PANTHER" id="PTHR37984:SF5">
    <property type="entry name" value="PROTEIN NYNRIN-LIKE"/>
    <property type="match status" value="1"/>
</dbReference>
<accession>A0AAV2JU37</accession>
<dbReference type="InterPro" id="IPR041577">
    <property type="entry name" value="RT_RNaseH_2"/>
</dbReference>
<dbReference type="Gene3D" id="3.10.10.10">
    <property type="entry name" value="HIV Type 1 Reverse Transcriptase, subunit A, domain 1"/>
    <property type="match status" value="1"/>
</dbReference>
<dbReference type="GO" id="GO:0015074">
    <property type="term" value="P:DNA integration"/>
    <property type="evidence" value="ECO:0007669"/>
    <property type="project" value="InterPro"/>
</dbReference>
<feature type="domain" description="Integrase catalytic" evidence="2">
    <location>
        <begin position="266"/>
        <end position="331"/>
    </location>
</feature>
<dbReference type="CDD" id="cd09274">
    <property type="entry name" value="RNase_HI_RT_Ty3"/>
    <property type="match status" value="1"/>
</dbReference>
<dbReference type="Gene3D" id="3.30.420.10">
    <property type="entry name" value="Ribonuclease H-like superfamily/Ribonuclease H"/>
    <property type="match status" value="1"/>
</dbReference>
<dbReference type="InterPro" id="IPR012337">
    <property type="entry name" value="RNaseH-like_sf"/>
</dbReference>
<dbReference type="GO" id="GO:0003824">
    <property type="term" value="F:catalytic activity"/>
    <property type="evidence" value="ECO:0007669"/>
    <property type="project" value="UniProtKB-KW"/>
</dbReference>
<dbReference type="InterPro" id="IPR050951">
    <property type="entry name" value="Retrovirus_Pol_polyprotein"/>
</dbReference>
<dbReference type="InterPro" id="IPR001584">
    <property type="entry name" value="Integrase_cat-core"/>
</dbReference>
<evidence type="ECO:0000313" key="3">
    <source>
        <dbReference type="EMBL" id="CAL1580105.1"/>
    </source>
</evidence>
<evidence type="ECO:0000313" key="4">
    <source>
        <dbReference type="Proteomes" id="UP001497482"/>
    </source>
</evidence>
<sequence length="365" mass="40686">MPLPLTDTRCFSTHLAGTTIFSKVDLVLGYHQVPVNPQDMPKTAVVRPFSLKGAAPTFQLLMDNVLRDLSFLFVYLDNILVASASAEVEAIIDFPGPNTVKPLQEFLGMVNFYNRHLPRGAHLMRWLYEALRDKGPTDSVDWSAEMTGAFEATKAALANTTLLAHPSLTAPVALTTDASDYAVGAVCEQWVRGAWQPSAFFSKKLHDNERKYSTFDRELLGLFLATHHFRFLLEGQQFTAFVDHKPLTFAMVKSTEPWSGLRQRQLPAISEYTNRFGTPSDLSSDRGPQFTSELWTAFAEGLGVKVHRTTAFNPQSNGLCERFHQDMKAALKASLTGSDRVDRLPWVMLGLRSAPKEDLPSCRCS</sequence>
<dbReference type="FunFam" id="3.10.20.370:FF:000001">
    <property type="entry name" value="Retrovirus-related Pol polyprotein from transposon 17.6-like protein"/>
    <property type="match status" value="1"/>
</dbReference>
<dbReference type="InterPro" id="IPR043128">
    <property type="entry name" value="Rev_trsase/Diguanyl_cyclase"/>
</dbReference>
<dbReference type="SUPFAM" id="SSF56672">
    <property type="entry name" value="DNA/RNA polymerases"/>
    <property type="match status" value="1"/>
</dbReference>
<evidence type="ECO:0000256" key="1">
    <source>
        <dbReference type="ARBA" id="ARBA00023268"/>
    </source>
</evidence>
<dbReference type="PANTHER" id="PTHR37984">
    <property type="entry name" value="PROTEIN CBG26694"/>
    <property type="match status" value="1"/>
</dbReference>
<dbReference type="EMBL" id="OZ035836">
    <property type="protein sequence ID" value="CAL1580105.1"/>
    <property type="molecule type" value="Genomic_DNA"/>
</dbReference>
<organism evidence="3 4">
    <name type="scientific">Knipowitschia caucasica</name>
    <name type="common">Caucasian dwarf goby</name>
    <name type="synonym">Pomatoschistus caucasicus</name>
    <dbReference type="NCBI Taxonomy" id="637954"/>
    <lineage>
        <taxon>Eukaryota</taxon>
        <taxon>Metazoa</taxon>
        <taxon>Chordata</taxon>
        <taxon>Craniata</taxon>
        <taxon>Vertebrata</taxon>
        <taxon>Euteleostomi</taxon>
        <taxon>Actinopterygii</taxon>
        <taxon>Neopterygii</taxon>
        <taxon>Teleostei</taxon>
        <taxon>Neoteleostei</taxon>
        <taxon>Acanthomorphata</taxon>
        <taxon>Gobiaria</taxon>
        <taxon>Gobiiformes</taxon>
        <taxon>Gobioidei</taxon>
        <taxon>Gobiidae</taxon>
        <taxon>Gobiinae</taxon>
        <taxon>Knipowitschia</taxon>
    </lineage>
</organism>
<evidence type="ECO:0000259" key="2">
    <source>
        <dbReference type="PROSITE" id="PS50994"/>
    </source>
</evidence>
<dbReference type="Pfam" id="PF17919">
    <property type="entry name" value="RT_RNaseH_2"/>
    <property type="match status" value="1"/>
</dbReference>
<dbReference type="SUPFAM" id="SSF53098">
    <property type="entry name" value="Ribonuclease H-like"/>
    <property type="match status" value="1"/>
</dbReference>
<keyword evidence="4" id="KW-1185">Reference proteome</keyword>
<dbReference type="InterPro" id="IPR036397">
    <property type="entry name" value="RNaseH_sf"/>
</dbReference>
<dbReference type="PROSITE" id="PS50994">
    <property type="entry name" value="INTEGRASE"/>
    <property type="match status" value="1"/>
</dbReference>
<keyword evidence="1" id="KW-0511">Multifunctional enzyme</keyword>